<dbReference type="PANTHER" id="PTHR43469">
    <property type="entry name" value="DISULFIDE FORMATION PROTEIN-RELATED"/>
    <property type="match status" value="1"/>
</dbReference>
<dbReference type="InterPro" id="IPR023380">
    <property type="entry name" value="DsbB-like_sf"/>
</dbReference>
<evidence type="ECO:0000256" key="10">
    <source>
        <dbReference type="ARBA" id="ARBA00023186"/>
    </source>
</evidence>
<dbReference type="PIRSF" id="PIRSF036659">
    <property type="entry name" value="BdbC"/>
    <property type="match status" value="1"/>
</dbReference>
<proteinExistence type="inferred from homology"/>
<dbReference type="SUPFAM" id="SSF158442">
    <property type="entry name" value="DsbB-like"/>
    <property type="match status" value="1"/>
</dbReference>
<comment type="subcellular location">
    <subcellularLocation>
        <location evidence="1">Membrane</location>
        <topology evidence="1">Multi-pass membrane protein</topology>
    </subcellularLocation>
</comment>
<feature type="transmembrane region" description="Helical" evidence="12">
    <location>
        <begin position="7"/>
        <end position="26"/>
    </location>
</feature>
<dbReference type="Gene3D" id="1.20.1550.10">
    <property type="entry name" value="DsbB-like"/>
    <property type="match status" value="1"/>
</dbReference>
<evidence type="ECO:0000313" key="13">
    <source>
        <dbReference type="EMBL" id="KAA8786658.1"/>
    </source>
</evidence>
<organism evidence="13 14">
    <name type="scientific">Paenibacillus amylolyticus</name>
    <dbReference type="NCBI Taxonomy" id="1451"/>
    <lineage>
        <taxon>Bacteria</taxon>
        <taxon>Bacillati</taxon>
        <taxon>Bacillota</taxon>
        <taxon>Bacilli</taxon>
        <taxon>Bacillales</taxon>
        <taxon>Paenibacillaceae</taxon>
        <taxon>Paenibacillus</taxon>
    </lineage>
</organism>
<evidence type="ECO:0000256" key="8">
    <source>
        <dbReference type="ARBA" id="ARBA00023136"/>
    </source>
</evidence>
<reference evidence="13 14" key="1">
    <citation type="journal article" date="2019" name="J. Ind. Microbiol. Biotechnol.">
        <title>Paenibacillus amylolyticus 27C64 has a diverse set of carbohydrate-active enzymes and complete pectin deconstruction system.</title>
        <authorList>
            <person name="Keggi C."/>
            <person name="Doran-Peterson J."/>
        </authorList>
    </citation>
    <scope>NUCLEOTIDE SEQUENCE [LARGE SCALE GENOMIC DNA]</scope>
    <source>
        <strain evidence="13 14">27C64</strain>
    </source>
</reference>
<evidence type="ECO:0000313" key="14">
    <source>
        <dbReference type="Proteomes" id="UP000323664"/>
    </source>
</evidence>
<feature type="transmembrane region" description="Helical" evidence="12">
    <location>
        <begin position="62"/>
        <end position="81"/>
    </location>
</feature>
<dbReference type="PANTHER" id="PTHR43469:SF1">
    <property type="entry name" value="SPBETA PROPHAGE-DERIVED DISULFIDE BOND FORMATION PROTEIN B"/>
    <property type="match status" value="1"/>
</dbReference>
<evidence type="ECO:0000256" key="5">
    <source>
        <dbReference type="ARBA" id="ARBA00022982"/>
    </source>
</evidence>
<evidence type="ECO:0000256" key="3">
    <source>
        <dbReference type="ARBA" id="ARBA00022448"/>
    </source>
</evidence>
<dbReference type="GO" id="GO:0015035">
    <property type="term" value="F:protein-disulfide reductase activity"/>
    <property type="evidence" value="ECO:0007669"/>
    <property type="project" value="InterPro"/>
</dbReference>
<dbReference type="OrthoDB" id="158402at2"/>
<dbReference type="InterPro" id="IPR012187">
    <property type="entry name" value="Disulphide_bond_form_BdbC"/>
</dbReference>
<dbReference type="AlphaFoldDB" id="A0A5M9WZ43"/>
<sequence>MIPVSFLVSLVAMLGSLYFSEIAGLIPCKLCWYQRILMYPLPLIIVIGAIKNDPYLKYYTRCFSAIGIIIAGYHYLIQLSVVKSTSCGFGTVSCDQVHVEYFNFLTIPLMSLIAFILIFISSFIKDKVKS</sequence>
<protein>
    <submittedName>
        <fullName evidence="13">Disulfide bond formation protein B</fullName>
    </submittedName>
</protein>
<accession>A0A5M9WZ43</accession>
<dbReference type="Pfam" id="PF02600">
    <property type="entry name" value="DsbB"/>
    <property type="match status" value="1"/>
</dbReference>
<evidence type="ECO:0000256" key="1">
    <source>
        <dbReference type="ARBA" id="ARBA00004141"/>
    </source>
</evidence>
<dbReference type="EMBL" id="RIAS01000015">
    <property type="protein sequence ID" value="KAA8786658.1"/>
    <property type="molecule type" value="Genomic_DNA"/>
</dbReference>
<gene>
    <name evidence="13" type="ORF">EC604_22775</name>
</gene>
<keyword evidence="9" id="KW-1015">Disulfide bond</keyword>
<name>A0A5M9WZ43_PAEAM</name>
<keyword evidence="11" id="KW-0676">Redox-active center</keyword>
<evidence type="ECO:0000256" key="9">
    <source>
        <dbReference type="ARBA" id="ARBA00023157"/>
    </source>
</evidence>
<dbReference type="NCBIfam" id="NF002849">
    <property type="entry name" value="PRK03113.1"/>
    <property type="match status" value="1"/>
</dbReference>
<evidence type="ECO:0000256" key="2">
    <source>
        <dbReference type="ARBA" id="ARBA00007602"/>
    </source>
</evidence>
<keyword evidence="4 12" id="KW-0812">Transmembrane</keyword>
<keyword evidence="5" id="KW-0249">Electron transport</keyword>
<dbReference type="Proteomes" id="UP000323664">
    <property type="component" value="Unassembled WGS sequence"/>
</dbReference>
<dbReference type="InterPro" id="IPR003752">
    <property type="entry name" value="DiS_bond_form_DsbB/BdbC"/>
</dbReference>
<evidence type="ECO:0000256" key="12">
    <source>
        <dbReference type="SAM" id="Phobius"/>
    </source>
</evidence>
<evidence type="ECO:0000256" key="4">
    <source>
        <dbReference type="ARBA" id="ARBA00022692"/>
    </source>
</evidence>
<evidence type="ECO:0000256" key="6">
    <source>
        <dbReference type="ARBA" id="ARBA00022989"/>
    </source>
</evidence>
<feature type="transmembrane region" description="Helical" evidence="12">
    <location>
        <begin position="32"/>
        <end position="50"/>
    </location>
</feature>
<keyword evidence="7" id="KW-0560">Oxidoreductase</keyword>
<keyword evidence="8 12" id="KW-0472">Membrane</keyword>
<dbReference type="GO" id="GO:0006457">
    <property type="term" value="P:protein folding"/>
    <property type="evidence" value="ECO:0007669"/>
    <property type="project" value="InterPro"/>
</dbReference>
<keyword evidence="10" id="KW-0143">Chaperone</keyword>
<keyword evidence="3" id="KW-0813">Transport</keyword>
<feature type="transmembrane region" description="Helical" evidence="12">
    <location>
        <begin position="101"/>
        <end position="124"/>
    </location>
</feature>
<keyword evidence="6 12" id="KW-1133">Transmembrane helix</keyword>
<evidence type="ECO:0000256" key="11">
    <source>
        <dbReference type="ARBA" id="ARBA00023284"/>
    </source>
</evidence>
<comment type="similarity">
    <text evidence="2">Belongs to the DsbB family. BdbC subfamily.</text>
</comment>
<dbReference type="GO" id="GO:0016020">
    <property type="term" value="C:membrane"/>
    <property type="evidence" value="ECO:0007669"/>
    <property type="project" value="UniProtKB-SubCell"/>
</dbReference>
<comment type="caution">
    <text evidence="13">The sequence shown here is derived from an EMBL/GenBank/DDBJ whole genome shotgun (WGS) entry which is preliminary data.</text>
</comment>
<evidence type="ECO:0000256" key="7">
    <source>
        <dbReference type="ARBA" id="ARBA00023002"/>
    </source>
</evidence>